<feature type="region of interest" description="Disordered" evidence="1">
    <location>
        <begin position="221"/>
        <end position="293"/>
    </location>
</feature>
<reference evidence="3 4" key="1">
    <citation type="journal article" date="2018" name="Plant J.">
        <title>Genome sequences of Chlorella sorokiniana UTEX 1602 and Micractinium conductrix SAG 241.80: implications to maltose excretion by a green alga.</title>
        <authorList>
            <person name="Arriola M.B."/>
            <person name="Velmurugan N."/>
            <person name="Zhang Y."/>
            <person name="Plunkett M.H."/>
            <person name="Hondzo H."/>
            <person name="Barney B.M."/>
        </authorList>
    </citation>
    <scope>NUCLEOTIDE SEQUENCE [LARGE SCALE GENOMIC DNA]</scope>
    <source>
        <strain evidence="4">UTEX 1602</strain>
    </source>
</reference>
<sequence>MQLAVAQPCQQPAGCRAFTASGPRRQLRRRAAATLPVRAVVKTESTTSGLEIAGMRPTSPKAWEIISKELKKQGVSFITTAQAEAAANKGNAVIDVRPANEYKRGRIPGAVNCEFYRPITGWDPARIARRVGFALFGVPGTEANPTFLEEVIEACPRKSGLILVCNIGGTLEPTGPSEFGRQSRSLTAAYELVQAGFKNIKVVDGGQNQWNKEERDVERLLARTPCAPRRPHTPPAAMSKRGSPGAPPTRPDYTAAEPAGPPPPSPLDEAARAAAAEPNPVPQPSTSKGALEGSASWVPAPLQPAAMLAVGMAKAAWTLAVPLARFTYRLIVWSSPVLIWAATKYISWAYLGWLTKAKTWVSWGRWLLSWFIKTGGGAAA</sequence>
<dbReference type="OrthoDB" id="496335at2759"/>
<evidence type="ECO:0000313" key="3">
    <source>
        <dbReference type="EMBL" id="PRW33694.1"/>
    </source>
</evidence>
<evidence type="ECO:0000259" key="2">
    <source>
        <dbReference type="PROSITE" id="PS50206"/>
    </source>
</evidence>
<dbReference type="STRING" id="3076.A0A2P6THC9"/>
<dbReference type="InterPro" id="IPR001763">
    <property type="entry name" value="Rhodanese-like_dom"/>
</dbReference>
<dbReference type="PROSITE" id="PS50206">
    <property type="entry name" value="RHODANESE_3"/>
    <property type="match status" value="1"/>
</dbReference>
<dbReference type="GO" id="GO:0009507">
    <property type="term" value="C:chloroplast"/>
    <property type="evidence" value="ECO:0007669"/>
    <property type="project" value="TreeGrafter"/>
</dbReference>
<dbReference type="Proteomes" id="UP000239899">
    <property type="component" value="Unassembled WGS sequence"/>
</dbReference>
<proteinExistence type="predicted"/>
<dbReference type="SMART" id="SM00450">
    <property type="entry name" value="RHOD"/>
    <property type="match status" value="1"/>
</dbReference>
<dbReference type="AlphaFoldDB" id="A0A2P6THC9"/>
<organism evidence="3 4">
    <name type="scientific">Chlorella sorokiniana</name>
    <name type="common">Freshwater green alga</name>
    <dbReference type="NCBI Taxonomy" id="3076"/>
    <lineage>
        <taxon>Eukaryota</taxon>
        <taxon>Viridiplantae</taxon>
        <taxon>Chlorophyta</taxon>
        <taxon>core chlorophytes</taxon>
        <taxon>Trebouxiophyceae</taxon>
        <taxon>Chlorellales</taxon>
        <taxon>Chlorellaceae</taxon>
        <taxon>Chlorella clade</taxon>
        <taxon>Chlorella</taxon>
    </lineage>
</organism>
<keyword evidence="4" id="KW-1185">Reference proteome</keyword>
<dbReference type="CDD" id="cd00158">
    <property type="entry name" value="RHOD"/>
    <property type="match status" value="1"/>
</dbReference>
<accession>A0A2P6THC9</accession>
<evidence type="ECO:0000313" key="4">
    <source>
        <dbReference type="Proteomes" id="UP000239899"/>
    </source>
</evidence>
<dbReference type="PANTHER" id="PTHR44920:SF2">
    <property type="entry name" value="RHODANESE DOMAIN-CONTAINING PROTEIN"/>
    <property type="match status" value="1"/>
</dbReference>
<protein>
    <submittedName>
        <fullName evidence="3">Rhodanese-like domain-containing chloroplastic</fullName>
    </submittedName>
</protein>
<feature type="domain" description="Rhodanese" evidence="2">
    <location>
        <begin position="87"/>
        <end position="219"/>
    </location>
</feature>
<dbReference type="Gene3D" id="3.40.250.10">
    <property type="entry name" value="Rhodanese-like domain"/>
    <property type="match status" value="1"/>
</dbReference>
<dbReference type="PANTHER" id="PTHR44920">
    <property type="entry name" value="RHODANESE-LIKE DOMAIN-CONTAINING PROTEIN 14, CHLOROPLASTIC-RELATED"/>
    <property type="match status" value="1"/>
</dbReference>
<dbReference type="EMBL" id="LHPG02000016">
    <property type="protein sequence ID" value="PRW33694.1"/>
    <property type="molecule type" value="Genomic_DNA"/>
</dbReference>
<dbReference type="InterPro" id="IPR043186">
    <property type="entry name" value="Str14"/>
</dbReference>
<name>A0A2P6THC9_CHLSO</name>
<comment type="caution">
    <text evidence="3">The sequence shown here is derived from an EMBL/GenBank/DDBJ whole genome shotgun (WGS) entry which is preliminary data.</text>
</comment>
<dbReference type="SUPFAM" id="SSF52821">
    <property type="entry name" value="Rhodanese/Cell cycle control phosphatase"/>
    <property type="match status" value="1"/>
</dbReference>
<dbReference type="Pfam" id="PF00581">
    <property type="entry name" value="Rhodanese"/>
    <property type="match status" value="1"/>
</dbReference>
<gene>
    <name evidence="3" type="ORF">C2E21_7586</name>
</gene>
<dbReference type="InterPro" id="IPR036873">
    <property type="entry name" value="Rhodanese-like_dom_sf"/>
</dbReference>
<evidence type="ECO:0000256" key="1">
    <source>
        <dbReference type="SAM" id="MobiDB-lite"/>
    </source>
</evidence>